<comment type="caution">
    <text evidence="1">The sequence shown here is derived from an EMBL/GenBank/DDBJ whole genome shotgun (WGS) entry which is preliminary data.</text>
</comment>
<dbReference type="Proteomes" id="UP000652761">
    <property type="component" value="Unassembled WGS sequence"/>
</dbReference>
<accession>A0A843TKE1</accession>
<name>A0A843TKE1_COLES</name>
<dbReference type="AlphaFoldDB" id="A0A843TKE1"/>
<keyword evidence="2" id="KW-1185">Reference proteome</keyword>
<evidence type="ECO:0000313" key="1">
    <source>
        <dbReference type="EMBL" id="MQL71351.1"/>
    </source>
</evidence>
<organism evidence="1 2">
    <name type="scientific">Colocasia esculenta</name>
    <name type="common">Wild taro</name>
    <name type="synonym">Arum esculentum</name>
    <dbReference type="NCBI Taxonomy" id="4460"/>
    <lineage>
        <taxon>Eukaryota</taxon>
        <taxon>Viridiplantae</taxon>
        <taxon>Streptophyta</taxon>
        <taxon>Embryophyta</taxon>
        <taxon>Tracheophyta</taxon>
        <taxon>Spermatophyta</taxon>
        <taxon>Magnoliopsida</taxon>
        <taxon>Liliopsida</taxon>
        <taxon>Araceae</taxon>
        <taxon>Aroideae</taxon>
        <taxon>Colocasieae</taxon>
        <taxon>Colocasia</taxon>
    </lineage>
</organism>
<protein>
    <submittedName>
        <fullName evidence="1">Uncharacterized protein</fullName>
    </submittedName>
</protein>
<dbReference type="EMBL" id="NMUH01000095">
    <property type="protein sequence ID" value="MQL71351.1"/>
    <property type="molecule type" value="Genomic_DNA"/>
</dbReference>
<reference evidence="1" key="1">
    <citation type="submission" date="2017-07" db="EMBL/GenBank/DDBJ databases">
        <title>Taro Niue Genome Assembly and Annotation.</title>
        <authorList>
            <person name="Atibalentja N."/>
            <person name="Keating K."/>
            <person name="Fields C.J."/>
        </authorList>
    </citation>
    <scope>NUCLEOTIDE SEQUENCE</scope>
    <source>
        <strain evidence="1">Niue_2</strain>
        <tissue evidence="1">Leaf</tissue>
    </source>
</reference>
<evidence type="ECO:0000313" key="2">
    <source>
        <dbReference type="Proteomes" id="UP000652761"/>
    </source>
</evidence>
<gene>
    <name evidence="1" type="ORF">Taro_003671</name>
</gene>
<proteinExistence type="predicted"/>
<sequence length="329" mass="36891">MPQALCVVSLARLRPVRGRQNRVRHVIGLTGLDKVFRLSWYQSKKFKMADRRDWDGGGDDPEESTQRMIERIWESLTDIRRRMDQQAPVPSVVVPPGDGETVPIAPIPPGVEVPFVAPLPPPPPVLVAEEPVMQFETRQTCVVSLARLRPVRERRNRVRHVIGLTGLDKVFRLTEDEERSPEVSCGPRVLPLQLESTAVPLGLPLTEPVLPAGSVVAAPLLPSLRTTDLLPASAGMDSTEGTGVLLALRVLPRTPEHRSLPLLHDSRQGLWRKPLLLLLRLLLLLWLSLPQRNALRKWVPRLLELLGLSVDRYVLGCYRPVRLELLTPH</sequence>